<evidence type="ECO:0000256" key="1">
    <source>
        <dbReference type="ARBA" id="ARBA00010370"/>
    </source>
</evidence>
<accession>A0A6J8CKJ2</accession>
<feature type="binding site" evidence="9">
    <location>
        <position position="242"/>
    </location>
    <ligand>
        <name>Zn(2+)</name>
        <dbReference type="ChEBI" id="CHEBI:29105"/>
        <label>2</label>
        <note>catalytic</note>
    </ligand>
</feature>
<dbReference type="CDD" id="cd04278">
    <property type="entry name" value="ZnMc_MMP"/>
    <property type="match status" value="1"/>
</dbReference>
<sequence>MVLKFLICILFFDGLFSYKIHRGIHIRAAGNLSNDELMEIDLYLRRYGYLDDHMPGTRILASAKNRKYALQFFQNYNKLPITGVYDTATAELFGKKRCGCPDVMPQKNEAEFSKKKNPPTPVQFNLGTKWERNRITWRLNSFSQKISQRQVRVETERAFDLWSKNANLQFVQLQSGDADIDIDFGRRNHGDGQGNAFDGPGRVLAHAFFPPFGDTHFDEDEAWVVNRTGVDYFTVAAHEFGHALGLGHSEIRQALMAPFYTGYNPNFELNSDDIAGIQALYGPPRNQPPPTPTTPRTTMPPVVPVTEAPQPPPTNRPVICDIPYNAVVRDFNGDLLVFMGKSYMLRIDPNRGLVATMTQRNMFRRSPIRPDAATEVMSASRILMMKGRRLYHFSRIGRRISRKWITGGGATMPEQARAALSFSSNDISVLDLVNHRYIGREFPGVPNRIDAAVIRDDRTILFFKGRSTMYVFDRSSRRVVRTVDKGNELMGSTCIVSS</sequence>
<dbReference type="PIRSF" id="PIRSF001191">
    <property type="entry name" value="Peptidase_M10A_matrix"/>
    <property type="match status" value="1"/>
</dbReference>
<dbReference type="AlphaFoldDB" id="A0A6J8CKJ2"/>
<proteinExistence type="inferred from homology"/>
<feature type="active site" evidence="8">
    <location>
        <position position="239"/>
    </location>
</feature>
<evidence type="ECO:0000259" key="12">
    <source>
        <dbReference type="SMART" id="SM00235"/>
    </source>
</evidence>
<comment type="similarity">
    <text evidence="1">Belongs to the peptidase M10A family.</text>
</comment>
<keyword evidence="4 11" id="KW-0732">Signal</keyword>
<gene>
    <name evidence="13" type="ORF">MCOR_31467</name>
</gene>
<dbReference type="PANTHER" id="PTHR10201">
    <property type="entry name" value="MATRIX METALLOPROTEINASE"/>
    <property type="match status" value="1"/>
</dbReference>
<keyword evidence="7" id="KW-0482">Metalloprotease</keyword>
<comment type="cofactor">
    <cofactor evidence="10">
        <name>Ca(2+)</name>
        <dbReference type="ChEBI" id="CHEBI:29108"/>
    </cofactor>
    <text evidence="10">Can bind about 5 Ca(2+) ions per subunit.</text>
</comment>
<dbReference type="SUPFAM" id="SSF55486">
    <property type="entry name" value="Metalloproteases ('zincins'), catalytic domain"/>
    <property type="match status" value="1"/>
</dbReference>
<feature type="binding site" evidence="10">
    <location>
        <position position="216"/>
    </location>
    <ligand>
        <name>Zn(2+)</name>
        <dbReference type="ChEBI" id="CHEBI:29105"/>
        <label>1</label>
    </ligand>
</feature>
<dbReference type="Gene3D" id="3.40.390.10">
    <property type="entry name" value="Collagenase (Catalytic Domain)"/>
    <property type="match status" value="1"/>
</dbReference>
<dbReference type="InterPro" id="IPR024079">
    <property type="entry name" value="MetalloPept_cat_dom_sf"/>
</dbReference>
<feature type="chain" id="PRO_5027055729" evidence="11">
    <location>
        <begin position="18"/>
        <end position="498"/>
    </location>
</feature>
<dbReference type="InterPro" id="IPR036365">
    <property type="entry name" value="PGBD-like_sf"/>
</dbReference>
<dbReference type="Gene3D" id="2.110.10.10">
    <property type="entry name" value="Hemopexin-like domain"/>
    <property type="match status" value="1"/>
</dbReference>
<feature type="binding site" evidence="10">
    <location>
        <position position="191"/>
    </location>
    <ligand>
        <name>Zn(2+)</name>
        <dbReference type="ChEBI" id="CHEBI:29105"/>
        <label>1</label>
    </ligand>
</feature>
<evidence type="ECO:0000313" key="13">
    <source>
        <dbReference type="EMBL" id="CAC5396968.1"/>
    </source>
</evidence>
<feature type="binding site" evidence="10">
    <location>
        <position position="218"/>
    </location>
    <ligand>
        <name>Ca(2+)</name>
        <dbReference type="ChEBI" id="CHEBI:29108"/>
        <label>3</label>
    </ligand>
</feature>
<keyword evidence="14" id="KW-1185">Reference proteome</keyword>
<feature type="binding site" evidence="9">
    <location>
        <position position="238"/>
    </location>
    <ligand>
        <name>Zn(2+)</name>
        <dbReference type="ChEBI" id="CHEBI:29105"/>
        <label>2</label>
        <note>catalytic</note>
    </ligand>
</feature>
<keyword evidence="5 13" id="KW-0378">Hydrolase</keyword>
<feature type="binding site" evidence="10">
    <location>
        <position position="189"/>
    </location>
    <ligand>
        <name>Zn(2+)</name>
        <dbReference type="ChEBI" id="CHEBI:29105"/>
        <label>1</label>
    </ligand>
</feature>
<feature type="binding site" evidence="10">
    <location>
        <position position="450"/>
    </location>
    <ligand>
        <name>Ca(2+)</name>
        <dbReference type="ChEBI" id="CHEBI:29108"/>
        <label>4</label>
    </ligand>
</feature>
<comment type="cofactor">
    <cofactor evidence="10">
        <name>Zn(2+)</name>
        <dbReference type="ChEBI" id="CHEBI:29105"/>
    </cofactor>
    <text evidence="10">Binds 2 Zn(2+) ions per subunit.</text>
</comment>
<feature type="binding site" evidence="10">
    <location>
        <position position="221"/>
    </location>
    <ligand>
        <name>Ca(2+)</name>
        <dbReference type="ChEBI" id="CHEBI:29108"/>
        <label>1</label>
    </ligand>
</feature>
<feature type="binding site" evidence="10">
    <location>
        <position position="410"/>
    </location>
    <ligand>
        <name>Ca(2+)</name>
        <dbReference type="ChEBI" id="CHEBI:29108"/>
        <label>5</label>
    </ligand>
</feature>
<feature type="binding site" evidence="10">
    <location>
        <position position="256"/>
    </location>
    <ligand>
        <name>Zn(2+)</name>
        <dbReference type="ChEBI" id="CHEBI:29105"/>
        <label>2</label>
        <note>catalytic</note>
    </ligand>
</feature>
<feature type="binding site" evidence="10">
    <location>
        <position position="179"/>
    </location>
    <ligand>
        <name>Ca(2+)</name>
        <dbReference type="ChEBI" id="CHEBI:29108"/>
        <label>2</label>
    </ligand>
</feature>
<feature type="binding site" evidence="10">
    <location>
        <position position="199"/>
    </location>
    <ligand>
        <name>Ca(2+)</name>
        <dbReference type="ChEBI" id="CHEBI:29108"/>
        <label>3</label>
    </ligand>
</feature>
<dbReference type="GO" id="GO:0030574">
    <property type="term" value="P:collagen catabolic process"/>
    <property type="evidence" value="ECO:0007669"/>
    <property type="project" value="TreeGrafter"/>
</dbReference>
<evidence type="ECO:0000313" key="14">
    <source>
        <dbReference type="Proteomes" id="UP000507470"/>
    </source>
</evidence>
<keyword evidence="10" id="KW-0106">Calcium</keyword>
<dbReference type="Proteomes" id="UP000507470">
    <property type="component" value="Unassembled WGS sequence"/>
</dbReference>
<dbReference type="Pfam" id="PF01471">
    <property type="entry name" value="PG_binding_1"/>
    <property type="match status" value="1"/>
</dbReference>
<dbReference type="GO" id="GO:0030198">
    <property type="term" value="P:extracellular matrix organization"/>
    <property type="evidence" value="ECO:0007669"/>
    <property type="project" value="TreeGrafter"/>
</dbReference>
<dbReference type="FunFam" id="3.40.390.10:FF:000091">
    <property type="entry name" value="Matrix metalloproteinase-16-like Protein"/>
    <property type="match status" value="1"/>
</dbReference>
<dbReference type="InterPro" id="IPR036375">
    <property type="entry name" value="Hemopexin-like_dom_sf"/>
</dbReference>
<feature type="binding site" evidence="10">
    <location>
        <position position="221"/>
    </location>
    <ligand>
        <name>Ca(2+)</name>
        <dbReference type="ChEBI" id="CHEBI:29108"/>
        <label>3</label>
    </ligand>
</feature>
<feature type="binding site" evidence="10">
    <location>
        <position position="214"/>
    </location>
    <ligand>
        <name>Ca(2+)</name>
        <dbReference type="ChEBI" id="CHEBI:29108"/>
        <label>2</label>
    </ligand>
</feature>
<protein>
    <submittedName>
        <fullName evidence="13">MMP14</fullName>
        <ecNumber evidence="13">3.4.24.80</ecNumber>
    </submittedName>
</protein>
<dbReference type="InterPro" id="IPR001818">
    <property type="entry name" value="Pept_M10_metallopeptidase"/>
</dbReference>
<feature type="binding site" evidence="10">
    <location>
        <position position="371"/>
    </location>
    <ligand>
        <name>Ca(2+)</name>
        <dbReference type="ChEBI" id="CHEBI:29108"/>
        <label>4</label>
    </ligand>
</feature>
<feature type="binding site" evidence="10">
    <location>
        <position position="373"/>
    </location>
    <ligand>
        <name>Ca(2+)</name>
        <dbReference type="ChEBI" id="CHEBI:29108"/>
        <label>5</label>
    </ligand>
</feature>
<dbReference type="InterPro" id="IPR002477">
    <property type="entry name" value="Peptidoglycan-bd-like"/>
</dbReference>
<evidence type="ECO:0000256" key="2">
    <source>
        <dbReference type="ARBA" id="ARBA00022670"/>
    </source>
</evidence>
<organism evidence="13 14">
    <name type="scientific">Mytilus coruscus</name>
    <name type="common">Sea mussel</name>
    <dbReference type="NCBI Taxonomy" id="42192"/>
    <lineage>
        <taxon>Eukaryota</taxon>
        <taxon>Metazoa</taxon>
        <taxon>Spiralia</taxon>
        <taxon>Lophotrochozoa</taxon>
        <taxon>Mollusca</taxon>
        <taxon>Bivalvia</taxon>
        <taxon>Autobranchia</taxon>
        <taxon>Pteriomorphia</taxon>
        <taxon>Mytilida</taxon>
        <taxon>Mytiloidea</taxon>
        <taxon>Mytilidae</taxon>
        <taxon>Mytilinae</taxon>
        <taxon>Mytilus</taxon>
    </lineage>
</organism>
<dbReference type="Pfam" id="PF00413">
    <property type="entry name" value="Peptidase_M10"/>
    <property type="match status" value="1"/>
</dbReference>
<dbReference type="SMART" id="SM00235">
    <property type="entry name" value="ZnMc"/>
    <property type="match status" value="1"/>
</dbReference>
<evidence type="ECO:0000256" key="7">
    <source>
        <dbReference type="ARBA" id="ARBA00023049"/>
    </source>
</evidence>
<evidence type="ECO:0000256" key="4">
    <source>
        <dbReference type="ARBA" id="ARBA00022729"/>
    </source>
</evidence>
<feature type="domain" description="Peptidase metallopeptidase" evidence="12">
    <location>
        <begin position="126"/>
        <end position="283"/>
    </location>
</feature>
<dbReference type="GO" id="GO:0031012">
    <property type="term" value="C:extracellular matrix"/>
    <property type="evidence" value="ECO:0007669"/>
    <property type="project" value="InterPro"/>
</dbReference>
<evidence type="ECO:0000256" key="8">
    <source>
        <dbReference type="PIRSR" id="PIRSR001191-1"/>
    </source>
</evidence>
<dbReference type="GO" id="GO:0006508">
    <property type="term" value="P:proteolysis"/>
    <property type="evidence" value="ECO:0007669"/>
    <property type="project" value="UniProtKB-KW"/>
</dbReference>
<dbReference type="InterPro" id="IPR006026">
    <property type="entry name" value="Peptidase_Metallo"/>
</dbReference>
<keyword evidence="3 9" id="KW-0479">Metal-binding</keyword>
<feature type="binding site" evidence="9">
    <location>
        <position position="248"/>
    </location>
    <ligand>
        <name>Zn(2+)</name>
        <dbReference type="ChEBI" id="CHEBI:29105"/>
        <label>2</label>
        <note>catalytic</note>
    </ligand>
</feature>
<keyword evidence="2" id="KW-0645">Protease</keyword>
<evidence type="ECO:0000256" key="5">
    <source>
        <dbReference type="ARBA" id="ARBA00022801"/>
    </source>
</evidence>
<dbReference type="EMBL" id="CACVKT020005663">
    <property type="protein sequence ID" value="CAC5396968.1"/>
    <property type="molecule type" value="Genomic_DNA"/>
</dbReference>
<reference evidence="13 14" key="1">
    <citation type="submission" date="2020-06" db="EMBL/GenBank/DDBJ databases">
        <authorList>
            <person name="Li R."/>
            <person name="Bekaert M."/>
        </authorList>
    </citation>
    <scope>NUCLEOTIDE SEQUENCE [LARGE SCALE GENOMIC DNA]</scope>
    <source>
        <strain evidence="14">wild</strain>
    </source>
</reference>
<feature type="binding site" description="in inhibited form" evidence="10">
    <location>
        <position position="98"/>
    </location>
    <ligand>
        <name>Zn(2+)</name>
        <dbReference type="ChEBI" id="CHEBI:29105"/>
        <label>2</label>
        <note>catalytic</note>
    </ligand>
</feature>
<feature type="signal peptide" evidence="11">
    <location>
        <begin position="1"/>
        <end position="17"/>
    </location>
</feature>
<evidence type="ECO:0000256" key="3">
    <source>
        <dbReference type="ARBA" id="ARBA00022723"/>
    </source>
</evidence>
<evidence type="ECO:0000256" key="11">
    <source>
        <dbReference type="SAM" id="SignalP"/>
    </source>
</evidence>
<dbReference type="SUPFAM" id="SSF50923">
    <property type="entry name" value="Hemopexin-like domain"/>
    <property type="match status" value="1"/>
</dbReference>
<keyword evidence="6 9" id="KW-0862">Zinc</keyword>
<dbReference type="SUPFAM" id="SSF47090">
    <property type="entry name" value="PGBD-like"/>
    <property type="match status" value="1"/>
</dbReference>
<dbReference type="InterPro" id="IPR021190">
    <property type="entry name" value="Pept_M10A"/>
</dbReference>
<dbReference type="OrthoDB" id="406838at2759"/>
<dbReference type="PRINTS" id="PR00138">
    <property type="entry name" value="MATRIXIN"/>
</dbReference>
<dbReference type="GO" id="GO:0008270">
    <property type="term" value="F:zinc ion binding"/>
    <property type="evidence" value="ECO:0007669"/>
    <property type="project" value="InterPro"/>
</dbReference>
<evidence type="ECO:0000256" key="6">
    <source>
        <dbReference type="ARBA" id="ARBA00022833"/>
    </source>
</evidence>
<evidence type="ECO:0000256" key="9">
    <source>
        <dbReference type="PIRSR" id="PIRSR001191-2"/>
    </source>
</evidence>
<feature type="binding site" evidence="10">
    <location>
        <position position="206"/>
    </location>
    <ligand>
        <name>Zn(2+)</name>
        <dbReference type="ChEBI" id="CHEBI:29105"/>
        <label>1</label>
    </ligand>
</feature>
<dbReference type="InterPro" id="IPR033739">
    <property type="entry name" value="M10A_MMP"/>
</dbReference>
<name>A0A6J8CKJ2_MYTCO</name>
<dbReference type="GO" id="GO:0004222">
    <property type="term" value="F:metalloendopeptidase activity"/>
    <property type="evidence" value="ECO:0007669"/>
    <property type="project" value="InterPro"/>
</dbReference>
<dbReference type="PANTHER" id="PTHR10201:SF291">
    <property type="entry name" value="MATRIX METALLOPROTEINASE 1, ISOFORM C-RELATED"/>
    <property type="match status" value="1"/>
</dbReference>
<feature type="binding site" evidence="10">
    <location>
        <position position="198"/>
    </location>
    <ligand>
        <name>Ca(2+)</name>
        <dbReference type="ChEBI" id="CHEBI:29108"/>
        <label>3</label>
    </ligand>
</feature>
<evidence type="ECO:0000256" key="10">
    <source>
        <dbReference type="PIRSR" id="PIRSR621190-2"/>
    </source>
</evidence>
<dbReference type="EC" id="3.4.24.80" evidence="13"/>